<accession>A0A3D8PCS5</accession>
<evidence type="ECO:0000313" key="3">
    <source>
        <dbReference type="EMBL" id="RDW13257.1"/>
    </source>
</evidence>
<reference evidence="3 4" key="1">
    <citation type="submission" date="2018-05" db="EMBL/GenBank/DDBJ databases">
        <title>Whole genome sequencing of Paracoccus thiocyanatus SST.</title>
        <authorList>
            <person name="Ghosh W."/>
            <person name="Rameez M.J."/>
            <person name="Roy C."/>
        </authorList>
    </citation>
    <scope>NUCLEOTIDE SEQUENCE [LARGE SCALE GENOMIC DNA]</scope>
    <source>
        <strain evidence="3 4">SST</strain>
    </source>
</reference>
<dbReference type="Proteomes" id="UP000256679">
    <property type="component" value="Unassembled WGS sequence"/>
</dbReference>
<evidence type="ECO:0000256" key="1">
    <source>
        <dbReference type="SAM" id="SignalP"/>
    </source>
</evidence>
<dbReference type="AlphaFoldDB" id="A0A3D8PCS5"/>
<dbReference type="RefSeq" id="WP_115755777.1">
    <property type="nucleotide sequence ID" value="NZ_QFCQ01000043.1"/>
</dbReference>
<dbReference type="PANTHER" id="PTHR19328:SF75">
    <property type="entry name" value="ALDOSE SUGAR DEHYDROGENASE YLII"/>
    <property type="match status" value="1"/>
</dbReference>
<comment type="caution">
    <text evidence="3">The sequence shown here is derived from an EMBL/GenBank/DDBJ whole genome shotgun (WGS) entry which is preliminary data.</text>
</comment>
<dbReference type="InterPro" id="IPR012938">
    <property type="entry name" value="Glc/Sorbosone_DH"/>
</dbReference>
<evidence type="ECO:0000259" key="2">
    <source>
        <dbReference type="Pfam" id="PF07995"/>
    </source>
</evidence>
<feature type="signal peptide" evidence="1">
    <location>
        <begin position="1"/>
        <end position="23"/>
    </location>
</feature>
<keyword evidence="4" id="KW-1185">Reference proteome</keyword>
<dbReference type="InterPro" id="IPR011042">
    <property type="entry name" value="6-blade_b-propeller_TolB-like"/>
</dbReference>
<dbReference type="PANTHER" id="PTHR19328">
    <property type="entry name" value="HEDGEHOG-INTERACTING PROTEIN"/>
    <property type="match status" value="1"/>
</dbReference>
<evidence type="ECO:0000313" key="4">
    <source>
        <dbReference type="Proteomes" id="UP000256679"/>
    </source>
</evidence>
<dbReference type="Gene3D" id="2.120.10.30">
    <property type="entry name" value="TolB, C-terminal domain"/>
    <property type="match status" value="1"/>
</dbReference>
<organism evidence="3 4">
    <name type="scientific">Paracoccus thiocyanatus</name>
    <dbReference type="NCBI Taxonomy" id="34006"/>
    <lineage>
        <taxon>Bacteria</taxon>
        <taxon>Pseudomonadati</taxon>
        <taxon>Pseudomonadota</taxon>
        <taxon>Alphaproteobacteria</taxon>
        <taxon>Rhodobacterales</taxon>
        <taxon>Paracoccaceae</taxon>
        <taxon>Paracoccus</taxon>
    </lineage>
</organism>
<proteinExistence type="predicted"/>
<feature type="domain" description="Glucose/Sorbosone dehydrogenase" evidence="2">
    <location>
        <begin position="63"/>
        <end position="394"/>
    </location>
</feature>
<keyword evidence="1" id="KW-0732">Signal</keyword>
<dbReference type="SUPFAM" id="SSF50952">
    <property type="entry name" value="Soluble quinoprotein glucose dehydrogenase"/>
    <property type="match status" value="1"/>
</dbReference>
<dbReference type="InterPro" id="IPR011041">
    <property type="entry name" value="Quinoprot_gluc/sorb_DH_b-prop"/>
</dbReference>
<feature type="chain" id="PRO_5017546754" evidence="1">
    <location>
        <begin position="24"/>
        <end position="403"/>
    </location>
</feature>
<dbReference type="EMBL" id="QFCQ01000043">
    <property type="protein sequence ID" value="RDW13257.1"/>
    <property type="molecule type" value="Genomic_DNA"/>
</dbReference>
<protein>
    <submittedName>
        <fullName evidence="3">Glucose dehydrogenase</fullName>
    </submittedName>
</protein>
<dbReference type="Pfam" id="PF07995">
    <property type="entry name" value="GSDH"/>
    <property type="match status" value="1"/>
</dbReference>
<gene>
    <name evidence="3" type="ORF">DIE28_09195</name>
</gene>
<name>A0A3D8PCS5_9RHOB</name>
<sequence>MPPLGRFAAVLALALAAPLAVLADFNAEPPNAADQSPAFAGQTRAPVMAQAMRLMRQPLVEDLRHPWGMALLPDGGLLITERPGQLRLYRDGGLSAPISGLPPVDARDQGGLLDVAIAPDFARTRQVWLSFSEPRGGGQNGTAVATGRLSPDGAALEEMRVIFRQQPGVESPLHFGSRLVFGPDGYLYVTTGERAIPPDVPVAQDLGNHLGKVLRLDPATGQAAPGNPLARTRSAQPEIWTWGHRNIQAAALDGQGRLWTVEHGPLGGDELNLLASGRNYGWPVISYGLDYGGGSIGQGITRQDGMEQPVYYWDPVIAPSGMVFYDGAMFPEWRGDALIGGLRAEALVRLRIQGDRVTGEQRLVPGIGRVRDVEIAADGALLVLIDDDPGQLVRLSRRGTVPD</sequence>